<name>A0A6M3LR80_9ZZZZ</name>
<dbReference type="AlphaFoldDB" id="A0A6M3LR80"/>
<proteinExistence type="predicted"/>
<gene>
    <name evidence="2" type="ORF">MM415B05994_0003</name>
</gene>
<evidence type="ECO:0000313" key="2">
    <source>
        <dbReference type="EMBL" id="QJA97700.1"/>
    </source>
</evidence>
<reference evidence="2" key="1">
    <citation type="submission" date="2020-03" db="EMBL/GenBank/DDBJ databases">
        <title>The deep terrestrial virosphere.</title>
        <authorList>
            <person name="Holmfeldt K."/>
            <person name="Nilsson E."/>
            <person name="Simone D."/>
            <person name="Lopez-Fernandez M."/>
            <person name="Wu X."/>
            <person name="de Brujin I."/>
            <person name="Lundin D."/>
            <person name="Andersson A."/>
            <person name="Bertilsson S."/>
            <person name="Dopson M."/>
        </authorList>
    </citation>
    <scope>NUCLEOTIDE SEQUENCE</scope>
    <source>
        <strain evidence="2">MM415B05994</strain>
    </source>
</reference>
<feature type="transmembrane region" description="Helical" evidence="1">
    <location>
        <begin position="45"/>
        <end position="67"/>
    </location>
</feature>
<organism evidence="2">
    <name type="scientific">viral metagenome</name>
    <dbReference type="NCBI Taxonomy" id="1070528"/>
    <lineage>
        <taxon>unclassified sequences</taxon>
        <taxon>metagenomes</taxon>
        <taxon>organismal metagenomes</taxon>
    </lineage>
</organism>
<protein>
    <submittedName>
        <fullName evidence="2">Uncharacterized protein</fullName>
    </submittedName>
</protein>
<sequence length="211" mass="23151">MAVDKEYWNIPKNDELLSIPQGTNLTVFVDHADNSLVWGLGASDVTAIAGVFIALIAIVISIWQVIVSRKHDLISVRPILSYSTFMNDEIGKYVITICNVGGGPAIIKDAAVYFKSKTIVLNNYDKAYNALEKAIFSSFKPEHDIRFSVPPLGKGAVISSGEKISITIEVGKPELVKRDYFSKPLADVLVEIFYTGVYGKSVPSLKFSLGY</sequence>
<keyword evidence="1" id="KW-0812">Transmembrane</keyword>
<keyword evidence="1" id="KW-0472">Membrane</keyword>
<accession>A0A6M3LR80</accession>
<dbReference type="EMBL" id="MT143517">
    <property type="protein sequence ID" value="QJA97700.1"/>
    <property type="molecule type" value="Genomic_DNA"/>
</dbReference>
<evidence type="ECO:0000256" key="1">
    <source>
        <dbReference type="SAM" id="Phobius"/>
    </source>
</evidence>
<keyword evidence="1" id="KW-1133">Transmembrane helix</keyword>